<evidence type="ECO:0000313" key="2">
    <source>
        <dbReference type="EMBL" id="KAF2093111.1"/>
    </source>
</evidence>
<feature type="transmembrane region" description="Helical" evidence="1">
    <location>
        <begin position="105"/>
        <end position="124"/>
    </location>
</feature>
<proteinExistence type="predicted"/>
<feature type="transmembrane region" description="Helical" evidence="1">
    <location>
        <begin position="275"/>
        <end position="296"/>
    </location>
</feature>
<keyword evidence="1" id="KW-0472">Membrane</keyword>
<keyword evidence="1" id="KW-1133">Transmembrane helix</keyword>
<feature type="transmembrane region" description="Helical" evidence="1">
    <location>
        <begin position="144"/>
        <end position="164"/>
    </location>
</feature>
<feature type="transmembrane region" description="Helical" evidence="1">
    <location>
        <begin position="61"/>
        <end position="84"/>
    </location>
</feature>
<gene>
    <name evidence="2" type="ORF">NA57DRAFT_81791</name>
</gene>
<feature type="transmembrane region" description="Helical" evidence="1">
    <location>
        <begin position="245"/>
        <end position="268"/>
    </location>
</feature>
<name>A0A9P4I185_9PEZI</name>
<dbReference type="Proteomes" id="UP000799772">
    <property type="component" value="Unassembled WGS sequence"/>
</dbReference>
<keyword evidence="1" id="KW-0812">Transmembrane</keyword>
<reference evidence="2" key="1">
    <citation type="journal article" date="2020" name="Stud. Mycol.">
        <title>101 Dothideomycetes genomes: a test case for predicting lifestyles and emergence of pathogens.</title>
        <authorList>
            <person name="Haridas S."/>
            <person name="Albert R."/>
            <person name="Binder M."/>
            <person name="Bloem J."/>
            <person name="Labutti K."/>
            <person name="Salamov A."/>
            <person name="Andreopoulos B."/>
            <person name="Baker S."/>
            <person name="Barry K."/>
            <person name="Bills G."/>
            <person name="Bluhm B."/>
            <person name="Cannon C."/>
            <person name="Castanera R."/>
            <person name="Culley D."/>
            <person name="Daum C."/>
            <person name="Ezra D."/>
            <person name="Gonzalez J."/>
            <person name="Henrissat B."/>
            <person name="Kuo A."/>
            <person name="Liang C."/>
            <person name="Lipzen A."/>
            <person name="Lutzoni F."/>
            <person name="Magnuson J."/>
            <person name="Mondo S."/>
            <person name="Nolan M."/>
            <person name="Ohm R."/>
            <person name="Pangilinan J."/>
            <person name="Park H.-J."/>
            <person name="Ramirez L."/>
            <person name="Alfaro M."/>
            <person name="Sun H."/>
            <person name="Tritt A."/>
            <person name="Yoshinaga Y."/>
            <person name="Zwiers L.-H."/>
            <person name="Turgeon B."/>
            <person name="Goodwin S."/>
            <person name="Spatafora J."/>
            <person name="Crous P."/>
            <person name="Grigoriev I."/>
        </authorList>
    </citation>
    <scope>NUCLEOTIDE SEQUENCE</scope>
    <source>
        <strain evidence="2">CBS 133067</strain>
    </source>
</reference>
<organism evidence="2 3">
    <name type="scientific">Rhizodiscina lignyota</name>
    <dbReference type="NCBI Taxonomy" id="1504668"/>
    <lineage>
        <taxon>Eukaryota</taxon>
        <taxon>Fungi</taxon>
        <taxon>Dikarya</taxon>
        <taxon>Ascomycota</taxon>
        <taxon>Pezizomycotina</taxon>
        <taxon>Dothideomycetes</taxon>
        <taxon>Pleosporomycetidae</taxon>
        <taxon>Aulographales</taxon>
        <taxon>Rhizodiscinaceae</taxon>
        <taxon>Rhizodiscina</taxon>
    </lineage>
</organism>
<feature type="transmembrane region" description="Helical" evidence="1">
    <location>
        <begin position="191"/>
        <end position="210"/>
    </location>
</feature>
<accession>A0A9P4I185</accession>
<evidence type="ECO:0000256" key="1">
    <source>
        <dbReference type="SAM" id="Phobius"/>
    </source>
</evidence>
<dbReference type="OrthoDB" id="4582561at2759"/>
<keyword evidence="3" id="KW-1185">Reference proteome</keyword>
<dbReference type="EMBL" id="ML978140">
    <property type="protein sequence ID" value="KAF2093111.1"/>
    <property type="molecule type" value="Genomic_DNA"/>
</dbReference>
<protein>
    <submittedName>
        <fullName evidence="2">Uncharacterized protein</fullName>
    </submittedName>
</protein>
<comment type="caution">
    <text evidence="2">The sequence shown here is derived from an EMBL/GenBank/DDBJ whole genome shotgun (WGS) entry which is preliminary data.</text>
</comment>
<evidence type="ECO:0000313" key="3">
    <source>
        <dbReference type="Proteomes" id="UP000799772"/>
    </source>
</evidence>
<dbReference type="AlphaFoldDB" id="A0A9P4I185"/>
<sequence>MSHNSTFSNAALTCNFTSVGEVFTTANATNQSVTGIVQKCPDVCALTWGVGNPDLSGIGVLIAYISQTVLTLLFGPILLSGVIIAKRLLRPDDEFKTTCDLQSQFHAISGLFSLPVTVAAIVRVHQGATLFELSFMQSLLLTQILGSLSDFSTMTGVLGTMTGLKECARGKKKFVEITKGDEWAGRGVKRLLLLLTQITLYSVFLTPFSISEDSLTSYKEYFKACPKYSSLSPVLIFSSDADSPFWNYLITICLVLVGALFIGYGACWLIVLDPLIAIAISLGLCGGVVFYTINMYKKRLLLRTLVGPQDQDNEWGFGQVVPFFLWLPLLVRSFEIPVKACMSLDPEDSRDNSSSVEEGLAADSATIGRSSLAAGGREVDSSSVRYRRRSI</sequence>